<dbReference type="Proteomes" id="UP001597075">
    <property type="component" value="Unassembled WGS sequence"/>
</dbReference>
<dbReference type="Pfam" id="PF06945">
    <property type="entry name" value="DUF1289"/>
    <property type="match status" value="1"/>
</dbReference>
<accession>A0ABD6CZF8</accession>
<evidence type="ECO:0000313" key="2">
    <source>
        <dbReference type="Proteomes" id="UP001597075"/>
    </source>
</evidence>
<proteinExistence type="predicted"/>
<comment type="caution">
    <text evidence="1">The sequence shown here is derived from an EMBL/GenBank/DDBJ whole genome shotgun (WGS) entry which is preliminary data.</text>
</comment>
<gene>
    <name evidence="1" type="ORF">ACFSBJ_12445</name>
</gene>
<dbReference type="EMBL" id="JBHUDL010000010">
    <property type="protein sequence ID" value="MFD1634534.1"/>
    <property type="molecule type" value="Genomic_DNA"/>
</dbReference>
<evidence type="ECO:0000313" key="1">
    <source>
        <dbReference type="EMBL" id="MFD1634534.1"/>
    </source>
</evidence>
<dbReference type="RefSeq" id="WP_379823940.1">
    <property type="nucleotide sequence ID" value="NZ_CP187151.1"/>
</dbReference>
<sequence>MKSPCIRECTLAGGRCPACGRTRSEIINWASMTEEERREVMERLDDE</sequence>
<organism evidence="1 2">
    <name type="scientific">Haloplanus ruber</name>
    <dbReference type="NCBI Taxonomy" id="869892"/>
    <lineage>
        <taxon>Archaea</taxon>
        <taxon>Methanobacteriati</taxon>
        <taxon>Methanobacteriota</taxon>
        <taxon>Stenosarchaea group</taxon>
        <taxon>Halobacteria</taxon>
        <taxon>Halobacteriales</taxon>
        <taxon>Haloferacaceae</taxon>
        <taxon>Haloplanus</taxon>
    </lineage>
</organism>
<name>A0ABD6CZF8_9EURY</name>
<dbReference type="AlphaFoldDB" id="A0ABD6CZF8"/>
<protein>
    <submittedName>
        <fullName evidence="1">DUF1289 domain-containing protein</fullName>
    </submittedName>
</protein>
<dbReference type="InterPro" id="IPR010710">
    <property type="entry name" value="DUF1289"/>
</dbReference>
<keyword evidence="2" id="KW-1185">Reference proteome</keyword>
<reference evidence="1 2" key="1">
    <citation type="journal article" date="2019" name="Int. J. Syst. Evol. Microbiol.">
        <title>The Global Catalogue of Microorganisms (GCM) 10K type strain sequencing project: providing services to taxonomists for standard genome sequencing and annotation.</title>
        <authorList>
            <consortium name="The Broad Institute Genomics Platform"/>
            <consortium name="The Broad Institute Genome Sequencing Center for Infectious Disease"/>
            <person name="Wu L."/>
            <person name="Ma J."/>
        </authorList>
    </citation>
    <scope>NUCLEOTIDE SEQUENCE [LARGE SCALE GENOMIC DNA]</scope>
    <source>
        <strain evidence="1 2">CGMCC 1.10594</strain>
    </source>
</reference>